<dbReference type="OrthoDB" id="3231855at2759"/>
<dbReference type="SMART" id="SM00463">
    <property type="entry name" value="SMR"/>
    <property type="match status" value="1"/>
</dbReference>
<organism evidence="2 3">
    <name type="scientific">Tribonema minus</name>
    <dbReference type="NCBI Taxonomy" id="303371"/>
    <lineage>
        <taxon>Eukaryota</taxon>
        <taxon>Sar</taxon>
        <taxon>Stramenopiles</taxon>
        <taxon>Ochrophyta</taxon>
        <taxon>PX clade</taxon>
        <taxon>Xanthophyceae</taxon>
        <taxon>Tribonematales</taxon>
        <taxon>Tribonemataceae</taxon>
        <taxon>Tribonema</taxon>
    </lineage>
</organism>
<keyword evidence="3" id="KW-1185">Reference proteome</keyword>
<dbReference type="Proteomes" id="UP000664859">
    <property type="component" value="Unassembled WGS sequence"/>
</dbReference>
<name>A0A835ZB65_9STRA</name>
<dbReference type="GO" id="GO:0005634">
    <property type="term" value="C:nucleus"/>
    <property type="evidence" value="ECO:0007669"/>
    <property type="project" value="TreeGrafter"/>
</dbReference>
<dbReference type="Gene3D" id="1.25.40.10">
    <property type="entry name" value="Tetratricopeptide repeat domain"/>
    <property type="match status" value="1"/>
</dbReference>
<evidence type="ECO:0000313" key="3">
    <source>
        <dbReference type="Proteomes" id="UP000664859"/>
    </source>
</evidence>
<dbReference type="GO" id="GO:0004519">
    <property type="term" value="F:endonuclease activity"/>
    <property type="evidence" value="ECO:0007669"/>
    <property type="project" value="TreeGrafter"/>
</dbReference>
<dbReference type="InterPro" id="IPR036063">
    <property type="entry name" value="Smr_dom_sf"/>
</dbReference>
<dbReference type="SUPFAM" id="SSF160443">
    <property type="entry name" value="SMR domain-like"/>
    <property type="match status" value="1"/>
</dbReference>
<dbReference type="InterPro" id="IPR002625">
    <property type="entry name" value="Smr_dom"/>
</dbReference>
<evidence type="ECO:0000313" key="2">
    <source>
        <dbReference type="EMBL" id="KAG5191177.1"/>
    </source>
</evidence>
<dbReference type="AlphaFoldDB" id="A0A835ZB65"/>
<proteinExistence type="predicted"/>
<feature type="domain" description="Smr" evidence="1">
    <location>
        <begin position="182"/>
        <end position="280"/>
    </location>
</feature>
<dbReference type="PANTHER" id="PTHR46535">
    <property type="entry name" value="NEDD4-BINDING PROTEIN 2"/>
    <property type="match status" value="1"/>
</dbReference>
<dbReference type="EMBL" id="JAFCMP010000023">
    <property type="protein sequence ID" value="KAG5191177.1"/>
    <property type="molecule type" value="Genomic_DNA"/>
</dbReference>
<sequence>MSTKARDVRTAITVVAGALHEPHASDDRTLEVLFAACRSCAGGKKAVALLRQCNLLHIEPSARCYNYALEACLKFGDGAEAEQLLRLFDAKRIPFSMTAALRLWSMEGGHASSRGILHRVMTPEAVALLVGDDASAAHLRQHRRVLKRRRAAARAQCALGRGHLPAVTSLLESMARRPDGVLDLHGITAQQATCGVLALLEDSRRAAEGGSGGAGGSGSSHGHCAMRDWSQPLVLITGRGRGSKDGVPVLKPALASLLRRRGLVVEEPALNPGVLIVTGVDAGGEG</sequence>
<comment type="caution">
    <text evidence="2">The sequence shown here is derived from an EMBL/GenBank/DDBJ whole genome shotgun (WGS) entry which is preliminary data.</text>
</comment>
<dbReference type="PROSITE" id="PS50828">
    <property type="entry name" value="SMR"/>
    <property type="match status" value="1"/>
</dbReference>
<gene>
    <name evidence="2" type="ORF">JKP88DRAFT_285496</name>
</gene>
<evidence type="ECO:0000259" key="1">
    <source>
        <dbReference type="PROSITE" id="PS50828"/>
    </source>
</evidence>
<dbReference type="PANTHER" id="PTHR46535:SF1">
    <property type="entry name" value="NEDD4-BINDING PROTEIN 2"/>
    <property type="match status" value="1"/>
</dbReference>
<dbReference type="Gene3D" id="3.30.1370.110">
    <property type="match status" value="1"/>
</dbReference>
<protein>
    <recommendedName>
        <fullName evidence="1">Smr domain-containing protein</fullName>
    </recommendedName>
</protein>
<accession>A0A835ZB65</accession>
<reference evidence="2" key="1">
    <citation type="submission" date="2021-02" db="EMBL/GenBank/DDBJ databases">
        <title>First Annotated Genome of the Yellow-green Alga Tribonema minus.</title>
        <authorList>
            <person name="Mahan K.M."/>
        </authorList>
    </citation>
    <scope>NUCLEOTIDE SEQUENCE</scope>
    <source>
        <strain evidence="2">UTEX B ZZ1240</strain>
    </source>
</reference>
<dbReference type="InterPro" id="IPR011990">
    <property type="entry name" value="TPR-like_helical_dom_sf"/>
</dbReference>
<dbReference type="InterPro" id="IPR052772">
    <property type="entry name" value="Endo/PolyKinase_Domain-Protein"/>
</dbReference>